<proteinExistence type="predicted"/>
<dbReference type="AlphaFoldDB" id="A0A1F4VDI7"/>
<dbReference type="STRING" id="1802619.A2797_00885"/>
<dbReference type="PRINTS" id="PR01228">
    <property type="entry name" value="EGGSHELL"/>
</dbReference>
<feature type="region of interest" description="Disordered" evidence="1">
    <location>
        <begin position="472"/>
        <end position="532"/>
    </location>
</feature>
<dbReference type="Proteomes" id="UP000179005">
    <property type="component" value="Unassembled WGS sequence"/>
</dbReference>
<evidence type="ECO:0000256" key="1">
    <source>
        <dbReference type="SAM" id="MobiDB-lite"/>
    </source>
</evidence>
<feature type="compositionally biased region" description="Gly residues" evidence="1">
    <location>
        <begin position="430"/>
        <end position="452"/>
    </location>
</feature>
<evidence type="ECO:0000313" key="3">
    <source>
        <dbReference type="Proteomes" id="UP000179005"/>
    </source>
</evidence>
<gene>
    <name evidence="2" type="ORF">A2797_00885</name>
</gene>
<feature type="compositionally biased region" description="Gly residues" evidence="1">
    <location>
        <begin position="505"/>
        <end position="530"/>
    </location>
</feature>
<evidence type="ECO:0000313" key="2">
    <source>
        <dbReference type="EMBL" id="OGC55336.1"/>
    </source>
</evidence>
<feature type="compositionally biased region" description="Gly residues" evidence="1">
    <location>
        <begin position="472"/>
        <end position="492"/>
    </location>
</feature>
<protein>
    <submittedName>
        <fullName evidence="2">Uncharacterized protein</fullName>
    </submittedName>
</protein>
<reference evidence="2 3" key="1">
    <citation type="journal article" date="2016" name="Nat. Commun.">
        <title>Thousands of microbial genomes shed light on interconnected biogeochemical processes in an aquifer system.</title>
        <authorList>
            <person name="Anantharaman K."/>
            <person name="Brown C.T."/>
            <person name="Hug L.A."/>
            <person name="Sharon I."/>
            <person name="Castelle C.J."/>
            <person name="Probst A.J."/>
            <person name="Thomas B.C."/>
            <person name="Singh A."/>
            <person name="Wilkins M.J."/>
            <person name="Karaoz U."/>
            <person name="Brodie E.L."/>
            <person name="Williams K.H."/>
            <person name="Hubbard S.S."/>
            <person name="Banfield J.F."/>
        </authorList>
    </citation>
    <scope>NUCLEOTIDE SEQUENCE [LARGE SCALE GENOMIC DNA]</scope>
</reference>
<feature type="region of interest" description="Disordered" evidence="1">
    <location>
        <begin position="429"/>
        <end position="452"/>
    </location>
</feature>
<dbReference type="EMBL" id="MEVC01000009">
    <property type="protein sequence ID" value="OGC55336.1"/>
    <property type="molecule type" value="Genomic_DNA"/>
</dbReference>
<name>A0A1F4VDI7_UNCKA</name>
<comment type="caution">
    <text evidence="2">The sequence shown here is derived from an EMBL/GenBank/DDBJ whole genome shotgun (WGS) entry which is preliminary data.</text>
</comment>
<organism evidence="2 3">
    <name type="scientific">candidate division WWE3 bacterium RIFCSPHIGHO2_01_FULL_48_15</name>
    <dbReference type="NCBI Taxonomy" id="1802619"/>
    <lineage>
        <taxon>Bacteria</taxon>
        <taxon>Katanobacteria</taxon>
    </lineage>
</organism>
<feature type="region of interest" description="Disordered" evidence="1">
    <location>
        <begin position="619"/>
        <end position="647"/>
    </location>
</feature>
<sequence>MPALLFLFNLAAAVALSVGAMFLLLQGNFFPQPIVSPIAEDSKKLAGEEPSFYLDLANHFGKLDESQIEIDLSAYQKRVSGECSAGSAIRLIDEEGEVTCEIVSSQQPVANSGGSSDADTLDSLDSSQFLRSDASDSFTSGTLTLISPTTLSVQGNLSLPTGSITGTFIADGTITNADVSSSAAVAYSKLALSNSIVTGDIFDGTITGADLASNISISTTGNLTTTGSGALSIAGSSSLSTTTLGNLISTTGSFTSQVPDSSSAIGFNLQTSTTFLTAGAKLLSITNNTTEELAIDKDGNLTLNGNLVSTGTLQGTQLISTIGDGTPPLVVISQTQVANLNASLLGGFTAANLEESADIQVFTTTGTWTKPAGAKWVRVIAFGAGGGANGGNGGAAGTQRYGGNGGGGGAFVVTDHDASTLGATETVTIGVGGTGGTGGSSGNGGDGGSGGNSSFGSHITAYGGAGASVAAGGGGGGGSTSAGSSTNGGGPDFPGTANVRSRTGSTGGFAGAAGGQHAGAAERGGGGGASAGPTAAYNAGTSMRGGGGGGGGGSIDTGNSTGAASEGGQYGIYSCCGGGGGGGNGGGGAGGVGTSRLGTGKAGDGAGGGASNVSGTGGAGGAGGAPGGAGGGGGAGTTTGGAGGAGGRGEVIVITWF</sequence>
<accession>A0A1F4VDI7</accession>